<feature type="compositionally biased region" description="Basic and acidic residues" evidence="7">
    <location>
        <begin position="405"/>
        <end position="414"/>
    </location>
</feature>
<keyword evidence="2" id="KW-0723">Serine/threonine-protein kinase</keyword>
<feature type="region of interest" description="Disordered" evidence="7">
    <location>
        <begin position="283"/>
        <end position="308"/>
    </location>
</feature>
<evidence type="ECO:0000256" key="6">
    <source>
        <dbReference type="ARBA" id="ARBA00022840"/>
    </source>
</evidence>
<feature type="compositionally biased region" description="Gly residues" evidence="7">
    <location>
        <begin position="353"/>
        <end position="372"/>
    </location>
</feature>
<evidence type="ECO:0000256" key="5">
    <source>
        <dbReference type="ARBA" id="ARBA00022777"/>
    </source>
</evidence>
<dbReference type="SUPFAM" id="SSF56112">
    <property type="entry name" value="Protein kinase-like (PK-like)"/>
    <property type="match status" value="1"/>
</dbReference>
<dbReference type="Pfam" id="PF26607">
    <property type="entry name" value="DUF8189"/>
    <property type="match status" value="1"/>
</dbReference>
<dbReference type="InterPro" id="IPR058502">
    <property type="entry name" value="PLL-like_beta-prop"/>
</dbReference>
<dbReference type="SMART" id="SM00220">
    <property type="entry name" value="S_TKc"/>
    <property type="match status" value="1"/>
</dbReference>
<dbReference type="PROSITE" id="PS50011">
    <property type="entry name" value="PROTEIN_KINASE_DOM"/>
    <property type="match status" value="1"/>
</dbReference>
<evidence type="ECO:0000313" key="9">
    <source>
        <dbReference type="EMBL" id="GAA1981329.1"/>
    </source>
</evidence>
<dbReference type="EMBL" id="BAAAQM010000028">
    <property type="protein sequence ID" value="GAA1981329.1"/>
    <property type="molecule type" value="Genomic_DNA"/>
</dbReference>
<dbReference type="Proteomes" id="UP001499854">
    <property type="component" value="Unassembled WGS sequence"/>
</dbReference>
<evidence type="ECO:0000256" key="2">
    <source>
        <dbReference type="ARBA" id="ARBA00022527"/>
    </source>
</evidence>
<dbReference type="EC" id="2.7.11.1" evidence="1"/>
<dbReference type="Pfam" id="PF00069">
    <property type="entry name" value="Pkinase"/>
    <property type="match status" value="1"/>
</dbReference>
<dbReference type="PANTHER" id="PTHR43289:SF6">
    <property type="entry name" value="SERINE_THREONINE-PROTEIN KINASE NEKL-3"/>
    <property type="match status" value="1"/>
</dbReference>
<keyword evidence="5" id="KW-0418">Kinase</keyword>
<dbReference type="InterPro" id="IPR000719">
    <property type="entry name" value="Prot_kinase_dom"/>
</dbReference>
<evidence type="ECO:0000256" key="7">
    <source>
        <dbReference type="SAM" id="MobiDB-lite"/>
    </source>
</evidence>
<dbReference type="InterPro" id="IPR008271">
    <property type="entry name" value="Ser/Thr_kinase_AS"/>
</dbReference>
<evidence type="ECO:0000256" key="1">
    <source>
        <dbReference type="ARBA" id="ARBA00012513"/>
    </source>
</evidence>
<proteinExistence type="predicted"/>
<dbReference type="RefSeq" id="WP_344659363.1">
    <property type="nucleotide sequence ID" value="NZ_BAAAQM010000028.1"/>
</dbReference>
<dbReference type="PROSITE" id="PS00108">
    <property type="entry name" value="PROTEIN_KINASE_ST"/>
    <property type="match status" value="1"/>
</dbReference>
<organism evidence="9 10">
    <name type="scientific">Catenulispora subtropica</name>
    <dbReference type="NCBI Taxonomy" id="450798"/>
    <lineage>
        <taxon>Bacteria</taxon>
        <taxon>Bacillati</taxon>
        <taxon>Actinomycetota</taxon>
        <taxon>Actinomycetes</taxon>
        <taxon>Catenulisporales</taxon>
        <taxon>Catenulisporaceae</taxon>
        <taxon>Catenulispora</taxon>
    </lineage>
</organism>
<dbReference type="PANTHER" id="PTHR43289">
    <property type="entry name" value="MITOGEN-ACTIVATED PROTEIN KINASE KINASE KINASE 20-RELATED"/>
    <property type="match status" value="1"/>
</dbReference>
<keyword evidence="6" id="KW-0067">ATP-binding</keyword>
<dbReference type="CDD" id="cd14014">
    <property type="entry name" value="STKc_PknB_like"/>
    <property type="match status" value="1"/>
</dbReference>
<keyword evidence="3" id="KW-0808">Transferase</keyword>
<feature type="compositionally biased region" description="Polar residues" evidence="7">
    <location>
        <begin position="416"/>
        <end position="437"/>
    </location>
</feature>
<feature type="region of interest" description="Disordered" evidence="7">
    <location>
        <begin position="335"/>
        <end position="376"/>
    </location>
</feature>
<dbReference type="Gene3D" id="1.10.510.10">
    <property type="entry name" value="Transferase(Phosphotransferase) domain 1"/>
    <property type="match status" value="1"/>
</dbReference>
<reference evidence="9 10" key="1">
    <citation type="journal article" date="2019" name="Int. J. Syst. Evol. Microbiol.">
        <title>The Global Catalogue of Microorganisms (GCM) 10K type strain sequencing project: providing services to taxonomists for standard genome sequencing and annotation.</title>
        <authorList>
            <consortium name="The Broad Institute Genomics Platform"/>
            <consortium name="The Broad Institute Genome Sequencing Center for Infectious Disease"/>
            <person name="Wu L."/>
            <person name="Ma J."/>
        </authorList>
    </citation>
    <scope>NUCLEOTIDE SEQUENCE [LARGE SCALE GENOMIC DNA]</scope>
    <source>
        <strain evidence="9 10">JCM 16013</strain>
    </source>
</reference>
<dbReference type="Gene3D" id="2.120.10.70">
    <property type="entry name" value="Fucose-specific lectin"/>
    <property type="match status" value="1"/>
</dbReference>
<evidence type="ECO:0000256" key="4">
    <source>
        <dbReference type="ARBA" id="ARBA00022741"/>
    </source>
</evidence>
<gene>
    <name evidence="9" type="ORF">GCM10009838_48190</name>
</gene>
<evidence type="ECO:0000313" key="10">
    <source>
        <dbReference type="Proteomes" id="UP001499854"/>
    </source>
</evidence>
<comment type="caution">
    <text evidence="9">The sequence shown here is derived from an EMBL/GenBank/DDBJ whole genome shotgun (WGS) entry which is preliminary data.</text>
</comment>
<accession>A0ABN2S7Y2</accession>
<feature type="domain" description="Protein kinase" evidence="8">
    <location>
        <begin position="10"/>
        <end position="269"/>
    </location>
</feature>
<keyword evidence="4" id="KW-0547">Nucleotide-binding</keyword>
<feature type="region of interest" description="Disordered" evidence="7">
    <location>
        <begin position="404"/>
        <end position="437"/>
    </location>
</feature>
<evidence type="ECO:0000259" key="8">
    <source>
        <dbReference type="PROSITE" id="PS50011"/>
    </source>
</evidence>
<dbReference type="InterPro" id="IPR011009">
    <property type="entry name" value="Kinase-like_dom_sf"/>
</dbReference>
<protein>
    <recommendedName>
        <fullName evidence="1">non-specific serine/threonine protein kinase</fullName>
        <ecNumber evidence="1">2.7.11.1</ecNumber>
    </recommendedName>
</protein>
<feature type="compositionally biased region" description="Basic and acidic residues" evidence="7">
    <location>
        <begin position="336"/>
        <end position="347"/>
    </location>
</feature>
<dbReference type="SUPFAM" id="SSF89372">
    <property type="entry name" value="Fucose-specific lectin"/>
    <property type="match status" value="2"/>
</dbReference>
<dbReference type="Gene3D" id="3.30.200.20">
    <property type="entry name" value="Phosphorylase Kinase, domain 1"/>
    <property type="match status" value="1"/>
</dbReference>
<sequence>MAARKIGSRYTITTVLGRGTCGTVWEGEGPDGPVAVKLLREDLAADQTLIARFVQERTALTSLHHPNVVGVRDLVVDGTDLALVMDLVRGSDLRHLLENEGALRPQLAASLVAGTAEGLAAAHAQGIIHRDVKPENILMDHSSGALVPRLADFGIARLVDGPRRTRATRIIGTPDYLAPEVIEGLQPGPAVDMYALGTVLFELLTGWTPFGGGHPGAVLRRHVTDKIPPLPGVPGPLAALVASCLAKGPAARLTAAEFAVRMRELVPLLEDLPPLDLPDPREGGWDVRSSAHASLHGGRNPTIDPIPMRHSGIVPLVPHGELKDDDADTHLNLMRPIRDRDHGDVRRRSGAQDGSGPGGERGERGAGSGAGASGTKRPRWIAATAAALLVGGAAAAVALGLSGGDDSHKDDKSHSQGPAGSTSSAVSSPPGTTTRSTAVGLSFLAPKDLPQVPVAVQGAPRTAVFKDGSGTPTLFVFVSGADGSVWYLPGENSRSWMPLKGLKTNAEPAVVATSAGHLELFAVRESDGVVHQRSYAGGGWSPKWLPVGSAKLRGAPGALANSDGSVVVAAVGSGKALMTTTGTPSGSSGAYTWGEWQAVPGVGDVSSGVALTATPSTSGYSAYVERASDQGIIAVPYANKLWGAPVQTPLSGLPTAATSADGTPYVFVRSAGGAVKAMNGNGQAGAGGLESTLPPGATQTPDGRVVVVTASSPTKLRVAYSG</sequence>
<name>A0ABN2S7Y2_9ACTN</name>
<keyword evidence="10" id="KW-1185">Reference proteome</keyword>
<evidence type="ECO:0000256" key="3">
    <source>
        <dbReference type="ARBA" id="ARBA00022679"/>
    </source>
</evidence>